<organism evidence="3 4">
    <name type="scientific">Kineothrix sedimenti</name>
    <dbReference type="NCBI Taxonomy" id="3123317"/>
    <lineage>
        <taxon>Bacteria</taxon>
        <taxon>Bacillati</taxon>
        <taxon>Bacillota</taxon>
        <taxon>Clostridia</taxon>
        <taxon>Lachnospirales</taxon>
        <taxon>Lachnospiraceae</taxon>
        <taxon>Kineothrix</taxon>
    </lineage>
</organism>
<keyword evidence="2" id="KW-0732">Signal</keyword>
<proteinExistence type="predicted"/>
<accession>A0ABZ3EU62</accession>
<keyword evidence="4" id="KW-1185">Reference proteome</keyword>
<dbReference type="PANTHER" id="PTHR43649">
    <property type="entry name" value="ARABINOSE-BINDING PROTEIN-RELATED"/>
    <property type="match status" value="1"/>
</dbReference>
<evidence type="ECO:0000313" key="4">
    <source>
        <dbReference type="Proteomes" id="UP001451571"/>
    </source>
</evidence>
<dbReference type="RefSeq" id="WP_342756484.1">
    <property type="nucleotide sequence ID" value="NZ_CP146256.1"/>
</dbReference>
<dbReference type="SUPFAM" id="SSF53850">
    <property type="entry name" value="Periplasmic binding protein-like II"/>
    <property type="match status" value="1"/>
</dbReference>
<dbReference type="Gene3D" id="3.40.190.10">
    <property type="entry name" value="Periplasmic binding protein-like II"/>
    <property type="match status" value="2"/>
</dbReference>
<feature type="region of interest" description="Disordered" evidence="1">
    <location>
        <begin position="28"/>
        <end position="51"/>
    </location>
</feature>
<feature type="signal peptide" evidence="2">
    <location>
        <begin position="1"/>
        <end position="22"/>
    </location>
</feature>
<evidence type="ECO:0008006" key="5">
    <source>
        <dbReference type="Google" id="ProtNLM"/>
    </source>
</evidence>
<feature type="chain" id="PRO_5045664047" description="Aldouronate transport system substrate-binding protein" evidence="2">
    <location>
        <begin position="23"/>
        <end position="540"/>
    </location>
</feature>
<evidence type="ECO:0000256" key="1">
    <source>
        <dbReference type="SAM" id="MobiDB-lite"/>
    </source>
</evidence>
<name>A0ABZ3EU62_9FIRM</name>
<dbReference type="EMBL" id="CP146256">
    <property type="protein sequence ID" value="XAH72871.1"/>
    <property type="molecule type" value="Genomic_DNA"/>
</dbReference>
<dbReference type="PANTHER" id="PTHR43649:SF12">
    <property type="entry name" value="DIACETYLCHITOBIOSE BINDING PROTEIN DASA"/>
    <property type="match status" value="1"/>
</dbReference>
<dbReference type="InterPro" id="IPR050490">
    <property type="entry name" value="Bact_solute-bd_prot1"/>
</dbReference>
<sequence length="540" mass="60456">MKGIKKATAVLLGITMLGTVLTGCGNSAGTSQDAAQESTDNTAQTDTESTSAEGTKTYTMFMRSTYIDWIKELKWYAEAEKRTGVTVEYVVGPEEFDDVYAEVDQRLISKSLPDATMCKLAQSNVYGAQGAFLDMAPLIKEYAPNLQAYLDANPDYTNLITNENGSIYGLPKETPVLADFLFAREDHLTKAGIDPASIVTVEDFTEALRTLKAYYGKDNQNYYPLSGRDSYVRFQAWFGCENNISADESNGIYLNHAKDQGFDIMSDEAYTMIETMKTWYDEGLINPEWVAGAFSEGDWEAAMINGDASFAFDYYTRPQWFLDNGGPQADPDYSIVVLDYLKDKDGNTMKVQTDLPYNEKIATSINANVSEETAITILQFIDYFYSEEGQVLANWGIEGESFETVDGSNKFIVDYSTEEATPEGEPRWSFLSDRMTVVKPIDSTAFYSWNGPMVVEAATRLFTDDNLLPAYNIIYTDEQTAELTNLVSSVYDAEIAGITQFINGTRPLEQWSDFQQEMNDLGLTRIEEIQLEAFRSTYGE</sequence>
<gene>
    <name evidence="3" type="ORF">V6984_15350</name>
</gene>
<protein>
    <recommendedName>
        <fullName evidence="5">Aldouronate transport system substrate-binding protein</fullName>
    </recommendedName>
</protein>
<evidence type="ECO:0000256" key="2">
    <source>
        <dbReference type="SAM" id="SignalP"/>
    </source>
</evidence>
<reference evidence="3 4" key="1">
    <citation type="submission" date="2024-02" db="EMBL/GenBank/DDBJ databases">
        <title>Bacterial strain from lacustrine sediment.</title>
        <authorList>
            <person name="Petit C."/>
            <person name="Fadhlaoui K."/>
        </authorList>
    </citation>
    <scope>NUCLEOTIDE SEQUENCE [LARGE SCALE GENOMIC DNA]</scope>
    <source>
        <strain evidence="3 4">IPX-CK</strain>
    </source>
</reference>
<evidence type="ECO:0000313" key="3">
    <source>
        <dbReference type="EMBL" id="XAH72871.1"/>
    </source>
</evidence>
<dbReference type="PROSITE" id="PS51257">
    <property type="entry name" value="PROKAR_LIPOPROTEIN"/>
    <property type="match status" value="1"/>
</dbReference>
<dbReference type="Proteomes" id="UP001451571">
    <property type="component" value="Chromosome"/>
</dbReference>